<sequence length="312" mass="34508">MGFATNQSPESVAVFLASARAAHPRSSCMIALVTDDVSGLEDVLERTGAVAFHTTSTWTPSTGKPSKGVNRVFLHSLRLLGKALPDKSLPEIRVGYWHMLEAWHHPQLARWFAYERILRFLPGVRQVVLADVKDVVFQSECFGDHLNGVVVATEDQETFALETWNGRWYRDAFGAKAWEAVKDRMPVCIGVLMGDRAAMRDIVTEFCAEIARSPFGKIEQAVFNRMIAMDAFSRPLDLVPNRDGAVAHLAAGLTDGDVEIVEGQIADARTARVWPVVHMYDRVATAHDAVQARFASELRPEPHVATTEGEAK</sequence>
<accession>A0A7Z0KWA8</accession>
<evidence type="ECO:0000313" key="1">
    <source>
        <dbReference type="EMBL" id="NYS23510.1"/>
    </source>
</evidence>
<proteinExistence type="predicted"/>
<comment type="caution">
    <text evidence="1">The sequence shown here is derived from an EMBL/GenBank/DDBJ whole genome shotgun (WGS) entry which is preliminary data.</text>
</comment>
<protein>
    <submittedName>
        <fullName evidence="1">Uncharacterized protein</fullName>
    </submittedName>
</protein>
<reference evidence="1 2" key="1">
    <citation type="journal article" date="2000" name="Arch. Microbiol.">
        <title>Rhodobaca bogoriensis gen. nov. and sp. nov., an alkaliphilic purple nonsulfur bacterium from African Rift Valley soda lakes.</title>
        <authorList>
            <person name="Milford A.D."/>
            <person name="Achenbach L.A."/>
            <person name="Jung D.O."/>
            <person name="Madigan M.T."/>
        </authorList>
    </citation>
    <scope>NUCLEOTIDE SEQUENCE [LARGE SCALE GENOMIC DNA]</scope>
    <source>
        <strain evidence="1 2">2376</strain>
    </source>
</reference>
<name>A0A7Z0KWA8_9RHOB</name>
<dbReference type="EMBL" id="JACBXS010000001">
    <property type="protein sequence ID" value="NYS23510.1"/>
    <property type="molecule type" value="Genomic_DNA"/>
</dbReference>
<organism evidence="1 2">
    <name type="scientific">Rhabdonatronobacter sediminivivens</name>
    <dbReference type="NCBI Taxonomy" id="2743469"/>
    <lineage>
        <taxon>Bacteria</taxon>
        <taxon>Pseudomonadati</taxon>
        <taxon>Pseudomonadota</taxon>
        <taxon>Alphaproteobacteria</taxon>
        <taxon>Rhodobacterales</taxon>
        <taxon>Paracoccaceae</taxon>
        <taxon>Rhabdonatronobacter</taxon>
    </lineage>
</organism>
<evidence type="ECO:0000313" key="2">
    <source>
        <dbReference type="Proteomes" id="UP000529417"/>
    </source>
</evidence>
<gene>
    <name evidence="1" type="ORF">HUK65_00785</name>
</gene>
<keyword evidence="2" id="KW-1185">Reference proteome</keyword>
<dbReference type="Proteomes" id="UP000529417">
    <property type="component" value="Unassembled WGS sequence"/>
</dbReference>
<dbReference type="RefSeq" id="WP_179904209.1">
    <property type="nucleotide sequence ID" value="NZ_JACBXS010000001.1"/>
</dbReference>
<dbReference type="AlphaFoldDB" id="A0A7Z0KWA8"/>